<protein>
    <recommendedName>
        <fullName evidence="3">Head-to-tail adaptor</fullName>
    </recommendedName>
</protein>
<dbReference type="Proteomes" id="UP001356095">
    <property type="component" value="Unassembled WGS sequence"/>
</dbReference>
<dbReference type="RefSeq" id="WP_330095038.1">
    <property type="nucleotide sequence ID" value="NZ_JAUZMY010000045.1"/>
</dbReference>
<organism evidence="1 2">
    <name type="scientific">Nocardiopsis codii</name>
    <dbReference type="NCBI Taxonomy" id="3065942"/>
    <lineage>
        <taxon>Bacteria</taxon>
        <taxon>Bacillati</taxon>
        <taxon>Actinomycetota</taxon>
        <taxon>Actinomycetes</taxon>
        <taxon>Streptosporangiales</taxon>
        <taxon>Nocardiopsidaceae</taxon>
        <taxon>Nocardiopsis</taxon>
    </lineage>
</organism>
<dbReference type="EMBL" id="JAUZMY010000045">
    <property type="protein sequence ID" value="MEE2041278.1"/>
    <property type="molecule type" value="Genomic_DNA"/>
</dbReference>
<comment type="caution">
    <text evidence="1">The sequence shown here is derived from an EMBL/GenBank/DDBJ whole genome shotgun (WGS) entry which is preliminary data.</text>
</comment>
<reference evidence="1 2" key="1">
    <citation type="submission" date="2023-08" db="EMBL/GenBank/DDBJ databases">
        <authorList>
            <person name="Girao M."/>
            <person name="Carvalho M.F."/>
        </authorList>
    </citation>
    <scope>NUCLEOTIDE SEQUENCE [LARGE SCALE GENOMIC DNA]</scope>
    <source>
        <strain evidence="1 2">CT-R113</strain>
    </source>
</reference>
<proteinExistence type="predicted"/>
<evidence type="ECO:0008006" key="3">
    <source>
        <dbReference type="Google" id="ProtNLM"/>
    </source>
</evidence>
<sequence length="128" mass="13188">MRRYATVEDLGAFLGPAAVVPEDAEQLLDQASEVVDELLLSARYAVDAAGMPTDPDVAEALARATCAQAVYIDDSGDRTGAGSQWSSASLGGASYVRATGGPGPMGHAPRAVRILRTAGLCRGVRVRG</sequence>
<keyword evidence="2" id="KW-1185">Reference proteome</keyword>
<accession>A0ABU7KGE1</accession>
<name>A0ABU7KGE1_9ACTN</name>
<gene>
    <name evidence="1" type="ORF">Q8791_29040</name>
</gene>
<evidence type="ECO:0000313" key="2">
    <source>
        <dbReference type="Proteomes" id="UP001356095"/>
    </source>
</evidence>
<evidence type="ECO:0000313" key="1">
    <source>
        <dbReference type="EMBL" id="MEE2041278.1"/>
    </source>
</evidence>